<sequence>MLSLVNPTRIVLLGKTGTGKSSLANTIFGEAIFKIKRFDDLKMCFPQSETKSVNGQNITLIDTPGFFHPGRSKADMKLQMAGCTTQCAPGPHVFLIVLKVEKFTEHERKVITKIQESFSEEAFKYAVVVFTHGEQLHDDMKIEEFIEQNEKLHDLVKKCGGRCHIVDNKYWKNNKQDEYRNNQVQVKALLNTIDRMTEAKEGGYYTNEKLQAVEREIQEEEEHIRPTAGNMSEREIREQAKRNVFKKQVEKAPQTWIKGFMGITVVVGVIVVVMVKLKTCKISLKVPVSNQLQPLLEAVEDRILETPLSAVPTASAIIEVAEEAITPVRRVLQTFESIMGRLRDLYEHAYDPWNLFE</sequence>
<dbReference type="PANTHER" id="PTHR10903:SF62">
    <property type="entry name" value="GTPASE IMAP FAMILY MEMBER 4-LIKE-RELATED"/>
    <property type="match status" value="1"/>
</dbReference>
<dbReference type="GeneID" id="114435435"/>
<protein>
    <submittedName>
        <fullName evidence="7">GTPase IMAP family member 7-like</fullName>
    </submittedName>
</protein>
<keyword evidence="6" id="KW-1185">Reference proteome</keyword>
<dbReference type="Proteomes" id="UP000515145">
    <property type="component" value="Chromosome 5"/>
</dbReference>
<feature type="transmembrane region" description="Helical" evidence="4">
    <location>
        <begin position="256"/>
        <end position="275"/>
    </location>
</feature>
<dbReference type="OrthoDB" id="425923at2759"/>
<keyword evidence="4" id="KW-0812">Transmembrane</keyword>
<keyword evidence="4" id="KW-0472">Membrane</keyword>
<comment type="similarity">
    <text evidence="1">Belongs to the TRAFAC class TrmE-Era-EngA-EngB-Septin-like GTPase superfamily. AIG1/Toc34/Toc159-like paraseptin GTPase family. IAN subfamily.</text>
</comment>
<keyword evidence="4" id="KW-1133">Transmembrane helix</keyword>
<reference evidence="7" key="1">
    <citation type="submission" date="2025-08" db="UniProtKB">
        <authorList>
            <consortium name="RefSeq"/>
        </authorList>
    </citation>
    <scope>IDENTIFICATION</scope>
</reference>
<dbReference type="SUPFAM" id="SSF52540">
    <property type="entry name" value="P-loop containing nucleoside triphosphate hydrolases"/>
    <property type="match status" value="1"/>
</dbReference>
<evidence type="ECO:0000256" key="4">
    <source>
        <dbReference type="SAM" id="Phobius"/>
    </source>
</evidence>
<name>A0A6P7I4S0_9TELE</name>
<evidence type="ECO:0000256" key="2">
    <source>
        <dbReference type="ARBA" id="ARBA00022741"/>
    </source>
</evidence>
<dbReference type="GO" id="GO:0005525">
    <property type="term" value="F:GTP binding"/>
    <property type="evidence" value="ECO:0007669"/>
    <property type="project" value="UniProtKB-KW"/>
</dbReference>
<dbReference type="PANTHER" id="PTHR10903">
    <property type="entry name" value="GTPASE, IMAP FAMILY MEMBER-RELATED"/>
    <property type="match status" value="1"/>
</dbReference>
<feature type="domain" description="AIG1-type G" evidence="5">
    <location>
        <begin position="5"/>
        <end position="214"/>
    </location>
</feature>
<organism evidence="6 7">
    <name type="scientific">Parambassis ranga</name>
    <name type="common">Indian glassy fish</name>
    <dbReference type="NCBI Taxonomy" id="210632"/>
    <lineage>
        <taxon>Eukaryota</taxon>
        <taxon>Metazoa</taxon>
        <taxon>Chordata</taxon>
        <taxon>Craniata</taxon>
        <taxon>Vertebrata</taxon>
        <taxon>Euteleostomi</taxon>
        <taxon>Actinopterygii</taxon>
        <taxon>Neopterygii</taxon>
        <taxon>Teleostei</taxon>
        <taxon>Neoteleostei</taxon>
        <taxon>Acanthomorphata</taxon>
        <taxon>Ovalentaria</taxon>
        <taxon>Ambassidae</taxon>
        <taxon>Parambassis</taxon>
    </lineage>
</organism>
<accession>A0A6P7I4S0</accession>
<dbReference type="InterPro" id="IPR006703">
    <property type="entry name" value="G_AIG1"/>
</dbReference>
<evidence type="ECO:0000256" key="1">
    <source>
        <dbReference type="ARBA" id="ARBA00008535"/>
    </source>
</evidence>
<dbReference type="PROSITE" id="PS51720">
    <property type="entry name" value="G_AIG1"/>
    <property type="match status" value="1"/>
</dbReference>
<dbReference type="Pfam" id="PF04548">
    <property type="entry name" value="AIG1"/>
    <property type="match status" value="1"/>
</dbReference>
<dbReference type="InterPro" id="IPR027417">
    <property type="entry name" value="P-loop_NTPase"/>
</dbReference>
<dbReference type="Gene3D" id="3.40.50.300">
    <property type="entry name" value="P-loop containing nucleotide triphosphate hydrolases"/>
    <property type="match status" value="1"/>
</dbReference>
<dbReference type="RefSeq" id="XP_028260908.1">
    <property type="nucleotide sequence ID" value="XM_028405107.1"/>
</dbReference>
<evidence type="ECO:0000256" key="3">
    <source>
        <dbReference type="ARBA" id="ARBA00023134"/>
    </source>
</evidence>
<proteinExistence type="inferred from homology"/>
<evidence type="ECO:0000313" key="7">
    <source>
        <dbReference type="RefSeq" id="XP_028260908.1"/>
    </source>
</evidence>
<dbReference type="InterPro" id="IPR045058">
    <property type="entry name" value="GIMA/IAN/Toc"/>
</dbReference>
<dbReference type="InParanoid" id="A0A6P7I4S0"/>
<dbReference type="FunFam" id="3.40.50.300:FF:000366">
    <property type="entry name" value="GTPase, IMAP family member 2"/>
    <property type="match status" value="1"/>
</dbReference>
<keyword evidence="2" id="KW-0547">Nucleotide-binding</keyword>
<keyword evidence="3" id="KW-0342">GTP-binding</keyword>
<gene>
    <name evidence="7" type="primary">LOC114435435</name>
</gene>
<evidence type="ECO:0000259" key="5">
    <source>
        <dbReference type="PROSITE" id="PS51720"/>
    </source>
</evidence>
<dbReference type="AlphaFoldDB" id="A0A6P7I4S0"/>
<evidence type="ECO:0000313" key="6">
    <source>
        <dbReference type="Proteomes" id="UP000515145"/>
    </source>
</evidence>